<dbReference type="PANTHER" id="PTHR23407:SF1">
    <property type="entry name" value="5-FORMYLTETRAHYDROFOLATE CYCLO-LIGASE"/>
    <property type="match status" value="1"/>
</dbReference>
<comment type="caution">
    <text evidence="5">The sequence shown here is derived from an EMBL/GenBank/DDBJ whole genome shotgun (WGS) entry which is preliminary data.</text>
</comment>
<evidence type="ECO:0000313" key="6">
    <source>
        <dbReference type="Proteomes" id="UP000317180"/>
    </source>
</evidence>
<dbReference type="Gene3D" id="3.40.50.10420">
    <property type="entry name" value="NagB/RpiA/CoA transferase-like"/>
    <property type="match status" value="1"/>
</dbReference>
<evidence type="ECO:0000256" key="2">
    <source>
        <dbReference type="ARBA" id="ARBA00022741"/>
    </source>
</evidence>
<keyword evidence="4" id="KW-0460">Magnesium</keyword>
<dbReference type="InterPro" id="IPR037171">
    <property type="entry name" value="NagB/RpiA_transferase-like"/>
</dbReference>
<dbReference type="Proteomes" id="UP000317180">
    <property type="component" value="Unassembled WGS sequence"/>
</dbReference>
<keyword evidence="4" id="KW-0479">Metal-binding</keyword>
<evidence type="ECO:0000256" key="3">
    <source>
        <dbReference type="ARBA" id="ARBA00022840"/>
    </source>
</evidence>
<dbReference type="PIRSF" id="PIRSF006806">
    <property type="entry name" value="FTHF_cligase"/>
    <property type="match status" value="1"/>
</dbReference>
<evidence type="ECO:0000313" key="5">
    <source>
        <dbReference type="EMBL" id="GED28314.1"/>
    </source>
</evidence>
<keyword evidence="6" id="KW-1185">Reference proteome</keyword>
<protein>
    <recommendedName>
        <fullName evidence="4">5-formyltetrahydrofolate cyclo-ligase</fullName>
        <ecNumber evidence="4">6.3.3.2</ecNumber>
    </recommendedName>
</protein>
<dbReference type="InterPro" id="IPR002698">
    <property type="entry name" value="FTHF_cligase"/>
</dbReference>
<dbReference type="SUPFAM" id="SSF100950">
    <property type="entry name" value="NagB/RpiA/CoA transferase-like"/>
    <property type="match status" value="1"/>
</dbReference>
<evidence type="ECO:0000256" key="4">
    <source>
        <dbReference type="RuleBase" id="RU361279"/>
    </source>
</evidence>
<proteinExistence type="inferred from homology"/>
<keyword evidence="2 4" id="KW-0547">Nucleotide-binding</keyword>
<sequence>MCGKEREEVAMDQKTNKKQLRSHILERRKAMPPNERQQYAARICRHLLENERLAAAGAIMAFHPFGDEADILPFIQEAMKRGQEIWLPLALVEQRRLIPYRYTGPEMLKQGVYGIMEPDPAKAEEAELARLDAVVVPGVAFDRQGGRMGYGGGFYDRFLAGLDKPPFLLGVGFSMQVVEHVPLEPHDIRLDGMVTENGFFQS</sequence>
<name>A0ABQ0SWJ6_9BACL</name>
<dbReference type="Pfam" id="PF01812">
    <property type="entry name" value="5-FTHF_cyc-lig"/>
    <property type="match status" value="1"/>
</dbReference>
<accession>A0ABQ0SWJ6</accession>
<reference evidence="5 6" key="1">
    <citation type="submission" date="2019-06" db="EMBL/GenBank/DDBJ databases">
        <title>Whole genome shotgun sequence of Brevibacillus agri NBRC 15538.</title>
        <authorList>
            <person name="Hosoyama A."/>
            <person name="Uohara A."/>
            <person name="Ohji S."/>
            <person name="Ichikawa N."/>
        </authorList>
    </citation>
    <scope>NUCLEOTIDE SEQUENCE [LARGE SCALE GENOMIC DNA]</scope>
    <source>
        <strain evidence="5 6">NBRC 15538</strain>
    </source>
</reference>
<comment type="cofactor">
    <cofactor evidence="4">
        <name>Mg(2+)</name>
        <dbReference type="ChEBI" id="CHEBI:18420"/>
    </cofactor>
</comment>
<comment type="similarity">
    <text evidence="1 4">Belongs to the 5-formyltetrahydrofolate cyclo-ligase family.</text>
</comment>
<comment type="catalytic activity">
    <reaction evidence="4">
        <text>(6S)-5-formyl-5,6,7,8-tetrahydrofolate + ATP = (6R)-5,10-methenyltetrahydrofolate + ADP + phosphate</text>
        <dbReference type="Rhea" id="RHEA:10488"/>
        <dbReference type="ChEBI" id="CHEBI:30616"/>
        <dbReference type="ChEBI" id="CHEBI:43474"/>
        <dbReference type="ChEBI" id="CHEBI:57455"/>
        <dbReference type="ChEBI" id="CHEBI:57457"/>
        <dbReference type="ChEBI" id="CHEBI:456216"/>
        <dbReference type="EC" id="6.3.3.2"/>
    </reaction>
</comment>
<keyword evidence="3 4" id="KW-0067">ATP-binding</keyword>
<gene>
    <name evidence="5" type="ORF">BAG01nite_44160</name>
</gene>
<dbReference type="NCBIfam" id="TIGR02727">
    <property type="entry name" value="MTHFS_bact"/>
    <property type="match status" value="1"/>
</dbReference>
<dbReference type="PANTHER" id="PTHR23407">
    <property type="entry name" value="ATPASE INHIBITOR/5-FORMYLTETRAHYDROFOLATE CYCLO-LIGASE"/>
    <property type="match status" value="1"/>
</dbReference>
<dbReference type="EMBL" id="BJOD01000066">
    <property type="protein sequence ID" value="GED28314.1"/>
    <property type="molecule type" value="Genomic_DNA"/>
</dbReference>
<dbReference type="InterPro" id="IPR024185">
    <property type="entry name" value="FTHF_cligase-like_sf"/>
</dbReference>
<organism evidence="5 6">
    <name type="scientific">Brevibacillus agri</name>
    <dbReference type="NCBI Taxonomy" id="51101"/>
    <lineage>
        <taxon>Bacteria</taxon>
        <taxon>Bacillati</taxon>
        <taxon>Bacillota</taxon>
        <taxon>Bacilli</taxon>
        <taxon>Bacillales</taxon>
        <taxon>Paenibacillaceae</taxon>
        <taxon>Brevibacillus</taxon>
    </lineage>
</organism>
<dbReference type="EC" id="6.3.3.2" evidence="4"/>
<evidence type="ECO:0000256" key="1">
    <source>
        <dbReference type="ARBA" id="ARBA00010638"/>
    </source>
</evidence>